<proteinExistence type="inferred from homology"/>
<dbReference type="InterPro" id="IPR023765">
    <property type="entry name" value="SBP_5_CS"/>
</dbReference>
<dbReference type="EMBL" id="CP126114">
    <property type="protein sequence ID" value="WHY88516.1"/>
    <property type="molecule type" value="Genomic_DNA"/>
</dbReference>
<dbReference type="PIRSF" id="PIRSF002741">
    <property type="entry name" value="MppA"/>
    <property type="match status" value="1"/>
</dbReference>
<keyword evidence="4 5" id="KW-0732">Signal</keyword>
<dbReference type="GO" id="GO:0043190">
    <property type="term" value="C:ATP-binding cassette (ABC) transporter complex"/>
    <property type="evidence" value="ECO:0007669"/>
    <property type="project" value="InterPro"/>
</dbReference>
<dbReference type="GO" id="GO:0015833">
    <property type="term" value="P:peptide transport"/>
    <property type="evidence" value="ECO:0007669"/>
    <property type="project" value="TreeGrafter"/>
</dbReference>
<evidence type="ECO:0000313" key="7">
    <source>
        <dbReference type="EMBL" id="WHY88516.1"/>
    </source>
</evidence>
<keyword evidence="3" id="KW-0813">Transport</keyword>
<sequence>MKNKKFRAFSTFLFCILLALAGCSKYNEEANTTPVDKETNDNSKPSNKDVLTFATNQDIPHLDPHGTASNTSFRVTYMLYDRLVTYDGETTDIKPMLAETWDITEDGKSYTFHLRKDAKFHDGTPVTAEAVKYSFIRAMKIGKSAAGQFKEVIDENSFEIADDHTITIKLNHAFGPFLKTLGTVYANIVNPKLAANEGNDLGEKYLSDKEMGSGPYTLEGWDRGQKIVLKANENYWGGKPTLNKVNLLIIPEASTARIMLEKGEVDLLDTTTLSPETLAEMDGKNGIKIYTAPSYKIVYGDMNQSKPPFDNPLVRKAMVHSINYDSIIENIFLGKAFKVNSAVPKGMFGFNEDTPLNAYDLELAKKLLKEAGYENKLNFEISISQNDEVYKNMAVTIQSDLAKIGAKVTIKEYAWPTYLDLITSGGHNISLGAWTPDFADPDYNLWYLAHSSSKGAGFNTAFYGNKKVDQLLEEARTIVDEAKREKIYQEIQSIMAEDIPYAFIAQTEESAPVKDYVKGYQINPMNTWYVPFHKMSKE</sequence>
<evidence type="ECO:0000256" key="5">
    <source>
        <dbReference type="SAM" id="SignalP"/>
    </source>
</evidence>
<feature type="domain" description="Solute-binding protein family 5" evidence="6">
    <location>
        <begin position="93"/>
        <end position="454"/>
    </location>
</feature>
<evidence type="ECO:0000256" key="4">
    <source>
        <dbReference type="ARBA" id="ARBA00022729"/>
    </source>
</evidence>
<dbReference type="Gene3D" id="3.90.76.10">
    <property type="entry name" value="Dipeptide-binding Protein, Domain 1"/>
    <property type="match status" value="1"/>
</dbReference>
<name>A0AA95MR94_9BACI</name>
<dbReference type="GO" id="GO:1904680">
    <property type="term" value="F:peptide transmembrane transporter activity"/>
    <property type="evidence" value="ECO:0007669"/>
    <property type="project" value="TreeGrafter"/>
</dbReference>
<dbReference type="InterPro" id="IPR030678">
    <property type="entry name" value="Peptide/Ni-bd"/>
</dbReference>
<dbReference type="InterPro" id="IPR000914">
    <property type="entry name" value="SBP_5_dom"/>
</dbReference>
<comment type="subcellular location">
    <subcellularLocation>
        <location evidence="1">Cell membrane</location>
        <topology evidence="1">Lipid-anchor</topology>
    </subcellularLocation>
</comment>
<organism evidence="7 8">
    <name type="scientific">Neobacillus novalis</name>
    <dbReference type="NCBI Taxonomy" id="220687"/>
    <lineage>
        <taxon>Bacteria</taxon>
        <taxon>Bacillati</taxon>
        <taxon>Bacillota</taxon>
        <taxon>Bacilli</taxon>
        <taxon>Bacillales</taxon>
        <taxon>Bacillaceae</taxon>
        <taxon>Neobacillus</taxon>
    </lineage>
</organism>
<dbReference type="PROSITE" id="PS51257">
    <property type="entry name" value="PROKAR_LIPOPROTEIN"/>
    <property type="match status" value="1"/>
</dbReference>
<feature type="signal peptide" evidence="5">
    <location>
        <begin position="1"/>
        <end position="21"/>
    </location>
</feature>
<dbReference type="PANTHER" id="PTHR30290">
    <property type="entry name" value="PERIPLASMIC BINDING COMPONENT OF ABC TRANSPORTER"/>
    <property type="match status" value="1"/>
</dbReference>
<dbReference type="AlphaFoldDB" id="A0AA95MR94"/>
<accession>A0AA95MR94</accession>
<evidence type="ECO:0000313" key="8">
    <source>
        <dbReference type="Proteomes" id="UP001178288"/>
    </source>
</evidence>
<protein>
    <submittedName>
        <fullName evidence="7">ABC transporter substrate-binding protein</fullName>
    </submittedName>
</protein>
<gene>
    <name evidence="7" type="ORF">QNH39_12025</name>
</gene>
<evidence type="ECO:0000256" key="3">
    <source>
        <dbReference type="ARBA" id="ARBA00022448"/>
    </source>
</evidence>
<keyword evidence="8" id="KW-1185">Reference proteome</keyword>
<dbReference type="Pfam" id="PF00496">
    <property type="entry name" value="SBP_bac_5"/>
    <property type="match status" value="1"/>
</dbReference>
<dbReference type="Gene3D" id="3.40.190.10">
    <property type="entry name" value="Periplasmic binding protein-like II"/>
    <property type="match status" value="1"/>
</dbReference>
<reference evidence="7" key="1">
    <citation type="submission" date="2023-05" db="EMBL/GenBank/DDBJ databases">
        <title>Comparative genomics of Bacillaceae isolates and their secondary metabolite potential.</title>
        <authorList>
            <person name="Song L."/>
            <person name="Nielsen L.J."/>
            <person name="Mohite O."/>
            <person name="Xu X."/>
            <person name="Weber T."/>
            <person name="Kovacs A.T."/>
        </authorList>
    </citation>
    <scope>NUCLEOTIDE SEQUENCE</scope>
    <source>
        <strain evidence="7">XLM17</strain>
    </source>
</reference>
<dbReference type="KEGG" id="nnv:QNH39_12025"/>
<dbReference type="SUPFAM" id="SSF53850">
    <property type="entry name" value="Periplasmic binding protein-like II"/>
    <property type="match status" value="1"/>
</dbReference>
<feature type="chain" id="PRO_5041732768" evidence="5">
    <location>
        <begin position="22"/>
        <end position="538"/>
    </location>
</feature>
<dbReference type="PANTHER" id="PTHR30290:SF10">
    <property type="entry name" value="PERIPLASMIC OLIGOPEPTIDE-BINDING PROTEIN-RELATED"/>
    <property type="match status" value="1"/>
</dbReference>
<dbReference type="CDD" id="cd08512">
    <property type="entry name" value="PBP2_NikA_DppA_OppA_like_7"/>
    <property type="match status" value="1"/>
</dbReference>
<dbReference type="GO" id="GO:0042597">
    <property type="term" value="C:periplasmic space"/>
    <property type="evidence" value="ECO:0007669"/>
    <property type="project" value="UniProtKB-ARBA"/>
</dbReference>
<dbReference type="PROSITE" id="PS01040">
    <property type="entry name" value="SBP_BACTERIAL_5"/>
    <property type="match status" value="1"/>
</dbReference>
<dbReference type="RefSeq" id="WP_066086531.1">
    <property type="nucleotide sequence ID" value="NZ_CP126114.1"/>
</dbReference>
<comment type="similarity">
    <text evidence="2">Belongs to the bacterial solute-binding protein 5 family.</text>
</comment>
<evidence type="ECO:0000256" key="1">
    <source>
        <dbReference type="ARBA" id="ARBA00004193"/>
    </source>
</evidence>
<evidence type="ECO:0000256" key="2">
    <source>
        <dbReference type="ARBA" id="ARBA00005695"/>
    </source>
</evidence>
<dbReference type="Gene3D" id="3.10.105.10">
    <property type="entry name" value="Dipeptide-binding Protein, Domain 3"/>
    <property type="match status" value="1"/>
</dbReference>
<evidence type="ECO:0000259" key="6">
    <source>
        <dbReference type="Pfam" id="PF00496"/>
    </source>
</evidence>
<dbReference type="InterPro" id="IPR039424">
    <property type="entry name" value="SBP_5"/>
</dbReference>
<dbReference type="Proteomes" id="UP001178288">
    <property type="component" value="Chromosome"/>
</dbReference>